<protein>
    <submittedName>
        <fullName evidence="1">Alkaline phosphatase family protein</fullName>
    </submittedName>
</protein>
<reference evidence="1" key="1">
    <citation type="journal article" date="2021" name="PeerJ">
        <title>Extensive microbial diversity within the chicken gut microbiome revealed by metagenomics and culture.</title>
        <authorList>
            <person name="Gilroy R."/>
            <person name="Ravi A."/>
            <person name="Getino M."/>
            <person name="Pursley I."/>
            <person name="Horton D.L."/>
            <person name="Alikhan N.F."/>
            <person name="Baker D."/>
            <person name="Gharbi K."/>
            <person name="Hall N."/>
            <person name="Watson M."/>
            <person name="Adriaenssens E.M."/>
            <person name="Foster-Nyarko E."/>
            <person name="Jarju S."/>
            <person name="Secka A."/>
            <person name="Antonio M."/>
            <person name="Oren A."/>
            <person name="Chaudhuri R.R."/>
            <person name="La Ragione R."/>
            <person name="Hildebrand F."/>
            <person name="Pallen M.J."/>
        </authorList>
    </citation>
    <scope>NUCLEOTIDE SEQUENCE</scope>
    <source>
        <strain evidence="1">ChiGjej4B4-7305</strain>
    </source>
</reference>
<proteinExistence type="predicted"/>
<dbReference type="PANTHER" id="PTHR10151:SF120">
    <property type="entry name" value="BIS(5'-ADENOSYL)-TRIPHOSPHATASE"/>
    <property type="match status" value="1"/>
</dbReference>
<dbReference type="PANTHER" id="PTHR10151">
    <property type="entry name" value="ECTONUCLEOTIDE PYROPHOSPHATASE/PHOSPHODIESTERASE"/>
    <property type="match status" value="1"/>
</dbReference>
<dbReference type="EMBL" id="DXBY01000313">
    <property type="protein sequence ID" value="HIZ37713.1"/>
    <property type="molecule type" value="Genomic_DNA"/>
</dbReference>
<dbReference type="Proteomes" id="UP000824037">
    <property type="component" value="Unassembled WGS sequence"/>
</dbReference>
<gene>
    <name evidence="1" type="ORF">H9815_18200</name>
</gene>
<dbReference type="Gene3D" id="3.40.720.10">
    <property type="entry name" value="Alkaline Phosphatase, subunit A"/>
    <property type="match status" value="1"/>
</dbReference>
<dbReference type="InterPro" id="IPR002591">
    <property type="entry name" value="Phosphodiest/P_Trfase"/>
</dbReference>
<dbReference type="SUPFAM" id="SSF53649">
    <property type="entry name" value="Alkaline phosphatase-like"/>
    <property type="match status" value="1"/>
</dbReference>
<organism evidence="1 2">
    <name type="scientific">Candidatus Ruania gallistercoris</name>
    <dbReference type="NCBI Taxonomy" id="2838746"/>
    <lineage>
        <taxon>Bacteria</taxon>
        <taxon>Bacillati</taxon>
        <taxon>Actinomycetota</taxon>
        <taxon>Actinomycetes</taxon>
        <taxon>Micrococcales</taxon>
        <taxon>Ruaniaceae</taxon>
        <taxon>Ruania</taxon>
    </lineage>
</organism>
<evidence type="ECO:0000313" key="1">
    <source>
        <dbReference type="EMBL" id="HIZ37713.1"/>
    </source>
</evidence>
<name>A0A9D2EHR7_9MICO</name>
<sequence>MTGPGAAADTAAPAGPRVGEVLLGAAGACGIELPGEDTLATAQRLGFGQARQVCVVLVDGLGWHNLADRAGHAPFLAGTEPAQARATFPSTTATNLAYLGTGREGGQTGMLGYTVRDHDGRLLNLVSWNRHVDPLQWQPVPTVFERMAEVDRVAVSVGPWRFAESGLTLAALRGSEYSPAQSLAQRVDSALSHLRDPEVDLVYLYWGEVDSAGHQHGWRSQRWTDELRSTDAELDRLARRMPPGTLLVITADHGMVDVPLTERTDVAEHAVLSQDVDLVAGEPRAVHLYTRPARAEAVARRWQDLLGDRAEVLTREQVIGADLVGPVAPAMRRVIGDVLVIARGQHAIQDTSAGPVKGSPMIGMHGARTEAEMTVPLITISG</sequence>
<accession>A0A9D2EHR7</accession>
<reference evidence="1" key="2">
    <citation type="submission" date="2021-04" db="EMBL/GenBank/DDBJ databases">
        <authorList>
            <person name="Gilroy R."/>
        </authorList>
    </citation>
    <scope>NUCLEOTIDE SEQUENCE</scope>
    <source>
        <strain evidence="1">ChiGjej4B4-7305</strain>
    </source>
</reference>
<dbReference type="InterPro" id="IPR017850">
    <property type="entry name" value="Alkaline_phosphatase_core_sf"/>
</dbReference>
<dbReference type="Pfam" id="PF01663">
    <property type="entry name" value="Phosphodiest"/>
    <property type="match status" value="1"/>
</dbReference>
<dbReference type="AlphaFoldDB" id="A0A9D2EHR7"/>
<evidence type="ECO:0000313" key="2">
    <source>
        <dbReference type="Proteomes" id="UP000824037"/>
    </source>
</evidence>
<dbReference type="GO" id="GO:0016787">
    <property type="term" value="F:hydrolase activity"/>
    <property type="evidence" value="ECO:0007669"/>
    <property type="project" value="UniProtKB-ARBA"/>
</dbReference>
<comment type="caution">
    <text evidence="1">The sequence shown here is derived from an EMBL/GenBank/DDBJ whole genome shotgun (WGS) entry which is preliminary data.</text>
</comment>